<evidence type="ECO:0000256" key="8">
    <source>
        <dbReference type="ARBA" id="ARBA00023136"/>
    </source>
</evidence>
<dbReference type="EMBL" id="MWQN01000003">
    <property type="protein sequence ID" value="OPC78265.1"/>
    <property type="molecule type" value="Genomic_DNA"/>
</dbReference>
<keyword evidence="5" id="KW-0762">Sugar transport</keyword>
<keyword evidence="8 9" id="KW-0472">Membrane</keyword>
<evidence type="ECO:0000313" key="12">
    <source>
        <dbReference type="Proteomes" id="UP000190037"/>
    </source>
</evidence>
<name>A0A1T3NNI1_9ACTN</name>
<dbReference type="CDD" id="cd06261">
    <property type="entry name" value="TM_PBP2"/>
    <property type="match status" value="1"/>
</dbReference>
<dbReference type="eggNOG" id="COG3833">
    <property type="taxonomic scope" value="Bacteria"/>
</dbReference>
<dbReference type="Gene3D" id="1.10.3720.10">
    <property type="entry name" value="MetI-like"/>
    <property type="match status" value="1"/>
</dbReference>
<keyword evidence="6 9" id="KW-0812">Transmembrane</keyword>
<dbReference type="GO" id="GO:0015423">
    <property type="term" value="F:ABC-type maltose transporter activity"/>
    <property type="evidence" value="ECO:0007669"/>
    <property type="project" value="TreeGrafter"/>
</dbReference>
<evidence type="ECO:0000313" key="11">
    <source>
        <dbReference type="EMBL" id="OPC78265.1"/>
    </source>
</evidence>
<dbReference type="InterPro" id="IPR035906">
    <property type="entry name" value="MetI-like_sf"/>
</dbReference>
<feature type="transmembrane region" description="Helical" evidence="9">
    <location>
        <begin position="69"/>
        <end position="95"/>
    </location>
</feature>
<dbReference type="SUPFAM" id="SSF161098">
    <property type="entry name" value="MetI-like"/>
    <property type="match status" value="1"/>
</dbReference>
<sequence length="283" mass="30553">MIRWFARTGWRHLIGVLAVVVAIFPLVFVLSASLNPSGTLTGSNELFSDTTDAHYRELFDDPLHPFGRWFLNSMAVGLATAIGSVFLGACAGYAFSRFRFRGRGAGLTTLLLVQMFPQLLAYVALFLLLSSFDDVFPAIGLGSRLGLVMIYLGGALGVNTYLMKGFFDTVPRDLDEAARIDGASHAQVFFRIVLPLVAPVLAVVALLSFVATLNDFVIASLVLNDPDKQTLAVGLYHFISYGVGRNWGVFAAGVLIAALPVLVLFQFLQRFIVGGLTAGAVKN</sequence>
<evidence type="ECO:0000259" key="10">
    <source>
        <dbReference type="PROSITE" id="PS50928"/>
    </source>
</evidence>
<evidence type="ECO:0000256" key="7">
    <source>
        <dbReference type="ARBA" id="ARBA00022989"/>
    </source>
</evidence>
<evidence type="ECO:0000256" key="6">
    <source>
        <dbReference type="ARBA" id="ARBA00022692"/>
    </source>
</evidence>
<dbReference type="RefSeq" id="WP_078981359.1">
    <property type="nucleotide sequence ID" value="NZ_MWQN01000003.1"/>
</dbReference>
<keyword evidence="7 9" id="KW-1133">Transmembrane helix</keyword>
<feature type="transmembrane region" description="Helical" evidence="9">
    <location>
        <begin position="247"/>
        <end position="268"/>
    </location>
</feature>
<feature type="transmembrane region" description="Helical" evidence="9">
    <location>
        <begin position="107"/>
        <end position="128"/>
    </location>
</feature>
<organism evidence="11 12">
    <name type="scientific">Embleya scabrispora</name>
    <dbReference type="NCBI Taxonomy" id="159449"/>
    <lineage>
        <taxon>Bacteria</taxon>
        <taxon>Bacillati</taxon>
        <taxon>Actinomycetota</taxon>
        <taxon>Actinomycetes</taxon>
        <taxon>Kitasatosporales</taxon>
        <taxon>Streptomycetaceae</taxon>
        <taxon>Embleya</taxon>
    </lineage>
</organism>
<keyword evidence="3 9" id="KW-0813">Transport</keyword>
<dbReference type="OrthoDB" id="9794684at2"/>
<dbReference type="STRING" id="159449.B4N89_39505"/>
<reference evidence="11 12" key="1">
    <citation type="submission" date="2017-03" db="EMBL/GenBank/DDBJ databases">
        <title>Draft genome sequence of Streptomyces scabrisporus NF3, endophyte isolated from Amphipterygium adstringens.</title>
        <authorList>
            <person name="Vazquez M."/>
            <person name="Ceapa C.D."/>
            <person name="Rodriguez Luna D."/>
            <person name="Sanchez Esquivel S."/>
        </authorList>
    </citation>
    <scope>NUCLEOTIDE SEQUENCE [LARGE SCALE GENOMIC DNA]</scope>
    <source>
        <strain evidence="11 12">NF3</strain>
    </source>
</reference>
<comment type="subcellular location">
    <subcellularLocation>
        <location evidence="1 9">Cell membrane</location>
        <topology evidence="1 9">Multi-pass membrane protein</topology>
    </subcellularLocation>
</comment>
<dbReference type="GO" id="GO:0042956">
    <property type="term" value="P:maltodextrin transmembrane transport"/>
    <property type="evidence" value="ECO:0007669"/>
    <property type="project" value="TreeGrafter"/>
</dbReference>
<evidence type="ECO:0000256" key="9">
    <source>
        <dbReference type="RuleBase" id="RU363032"/>
    </source>
</evidence>
<dbReference type="PANTHER" id="PTHR32243:SF50">
    <property type="entry name" value="MALTOSE_MALTODEXTRIN TRANSPORT SYSTEM PERMEASE PROTEIN MALG"/>
    <property type="match status" value="1"/>
</dbReference>
<evidence type="ECO:0000256" key="3">
    <source>
        <dbReference type="ARBA" id="ARBA00022448"/>
    </source>
</evidence>
<protein>
    <submittedName>
        <fullName evidence="11">Sugar ABC transporter permease</fullName>
    </submittedName>
</protein>
<evidence type="ECO:0000256" key="1">
    <source>
        <dbReference type="ARBA" id="ARBA00004651"/>
    </source>
</evidence>
<dbReference type="InterPro" id="IPR000515">
    <property type="entry name" value="MetI-like"/>
</dbReference>
<gene>
    <name evidence="11" type="ORF">B4N89_39505</name>
</gene>
<feature type="transmembrane region" description="Helical" evidence="9">
    <location>
        <begin position="188"/>
        <end position="211"/>
    </location>
</feature>
<dbReference type="Pfam" id="PF00528">
    <property type="entry name" value="BPD_transp_1"/>
    <property type="match status" value="1"/>
</dbReference>
<dbReference type="AlphaFoldDB" id="A0A1T3NNI1"/>
<comment type="similarity">
    <text evidence="2">Belongs to the binding-protein-dependent transport system permease family. MalFG subfamily.</text>
</comment>
<proteinExistence type="inferred from homology"/>
<dbReference type="PROSITE" id="PS50928">
    <property type="entry name" value="ABC_TM1"/>
    <property type="match status" value="1"/>
</dbReference>
<evidence type="ECO:0000256" key="4">
    <source>
        <dbReference type="ARBA" id="ARBA00022475"/>
    </source>
</evidence>
<keyword evidence="12" id="KW-1185">Reference proteome</keyword>
<comment type="caution">
    <text evidence="11">The sequence shown here is derived from an EMBL/GenBank/DDBJ whole genome shotgun (WGS) entry which is preliminary data.</text>
</comment>
<evidence type="ECO:0000256" key="2">
    <source>
        <dbReference type="ARBA" id="ARBA00009047"/>
    </source>
</evidence>
<feature type="transmembrane region" description="Helical" evidence="9">
    <location>
        <begin position="148"/>
        <end position="167"/>
    </location>
</feature>
<feature type="transmembrane region" description="Helical" evidence="9">
    <location>
        <begin position="12"/>
        <end position="34"/>
    </location>
</feature>
<dbReference type="Proteomes" id="UP000190037">
    <property type="component" value="Unassembled WGS sequence"/>
</dbReference>
<feature type="domain" description="ABC transmembrane type-1" evidence="10">
    <location>
        <begin position="70"/>
        <end position="268"/>
    </location>
</feature>
<accession>A0A1T3NNI1</accession>
<dbReference type="PANTHER" id="PTHR32243">
    <property type="entry name" value="MALTOSE TRANSPORT SYSTEM PERMEASE-RELATED"/>
    <property type="match status" value="1"/>
</dbReference>
<keyword evidence="4" id="KW-1003">Cell membrane</keyword>
<evidence type="ECO:0000256" key="5">
    <source>
        <dbReference type="ARBA" id="ARBA00022597"/>
    </source>
</evidence>
<dbReference type="GO" id="GO:0005886">
    <property type="term" value="C:plasma membrane"/>
    <property type="evidence" value="ECO:0007669"/>
    <property type="project" value="UniProtKB-SubCell"/>
</dbReference>
<dbReference type="InterPro" id="IPR050901">
    <property type="entry name" value="BP-dep_ABC_trans_perm"/>
</dbReference>